<keyword evidence="2" id="KW-0472">Membrane</keyword>
<keyword evidence="3" id="KW-0732">Signal</keyword>
<name>A0A3Q3E441_9LABR</name>
<dbReference type="GeneTree" id="ENSGT00950000182968"/>
<dbReference type="SUPFAM" id="SSF48726">
    <property type="entry name" value="Immunoglobulin"/>
    <property type="match status" value="2"/>
</dbReference>
<evidence type="ECO:0000313" key="5">
    <source>
        <dbReference type="Ensembl" id="ENSLBEP00000000706.1"/>
    </source>
</evidence>
<dbReference type="InterPro" id="IPR003599">
    <property type="entry name" value="Ig_sub"/>
</dbReference>
<feature type="transmembrane region" description="Helical" evidence="2">
    <location>
        <begin position="228"/>
        <end position="252"/>
    </location>
</feature>
<dbReference type="GO" id="GO:0030183">
    <property type="term" value="P:B cell differentiation"/>
    <property type="evidence" value="ECO:0007669"/>
    <property type="project" value="TreeGrafter"/>
</dbReference>
<dbReference type="InParanoid" id="A0A3Q3E441"/>
<dbReference type="Pfam" id="PF07686">
    <property type="entry name" value="V-set"/>
    <property type="match status" value="1"/>
</dbReference>
<reference evidence="5" key="2">
    <citation type="submission" date="2025-09" db="UniProtKB">
        <authorList>
            <consortium name="Ensembl"/>
        </authorList>
    </citation>
    <scope>IDENTIFICATION</scope>
</reference>
<dbReference type="InterPro" id="IPR007110">
    <property type="entry name" value="Ig-like_dom"/>
</dbReference>
<dbReference type="STRING" id="56723.ENSLBEP00000000706"/>
<dbReference type="PANTHER" id="PTHR14334">
    <property type="entry name" value="B-CELL ANTIGEN RECEPTOR COMPLEX-ASSOCIATED PROTEIN"/>
    <property type="match status" value="1"/>
</dbReference>
<sequence>MMLFFVNLCLLWTLCVAQLDDMSQPVSFQTVKLGESASIECHIKSETHKRVWYKLNTWRSLQLVAQFNTNYNKSQIADTFHQRYSDTGTYFCGVLYLNDVRFGSGTFLMLKGANMISDSIVQQPGSQTVQLGDSVTLSCSVNTGHCAGEHTGVMWLKNSGAQIISSSGYKNHSCDRTESGQTTCVYTLLMRNIRYDDEGMYYCDVTLCGHMLSGNGTRININNTKPVALSPAVIALILSNIALGIVTLVLLWKFYTSRRNNSTGYDGVLYEFESSASEILQRTPEEKTSVDSVVYSDVRYCQKNRKPCFSNTEKHVQISNM</sequence>
<dbReference type="AlphaFoldDB" id="A0A3Q3E441"/>
<evidence type="ECO:0000259" key="4">
    <source>
        <dbReference type="PROSITE" id="PS50835"/>
    </source>
</evidence>
<feature type="domain" description="Ig-like" evidence="4">
    <location>
        <begin position="118"/>
        <end position="222"/>
    </location>
</feature>
<dbReference type="InterPro" id="IPR036179">
    <property type="entry name" value="Ig-like_dom_sf"/>
</dbReference>
<keyword evidence="6" id="KW-1185">Reference proteome</keyword>
<keyword evidence="1" id="KW-0393">Immunoglobulin domain</keyword>
<protein>
    <recommendedName>
        <fullName evidence="4">Ig-like domain-containing protein</fullName>
    </recommendedName>
</protein>
<evidence type="ECO:0000256" key="1">
    <source>
        <dbReference type="ARBA" id="ARBA00023319"/>
    </source>
</evidence>
<dbReference type="GO" id="GO:0019815">
    <property type="term" value="C:B cell receptor complex"/>
    <property type="evidence" value="ECO:0007669"/>
    <property type="project" value="TreeGrafter"/>
</dbReference>
<evidence type="ECO:0000313" key="6">
    <source>
        <dbReference type="Proteomes" id="UP000261660"/>
    </source>
</evidence>
<dbReference type="GO" id="GO:0050853">
    <property type="term" value="P:B cell receptor signaling pathway"/>
    <property type="evidence" value="ECO:0007669"/>
    <property type="project" value="TreeGrafter"/>
</dbReference>
<dbReference type="PANTHER" id="PTHR14334:SF3">
    <property type="entry name" value="TRANSMEMBRANE AND IMMUNOGLOBULIN DOMAIN CONTAINING 2"/>
    <property type="match status" value="1"/>
</dbReference>
<evidence type="ECO:0000256" key="3">
    <source>
        <dbReference type="SAM" id="SignalP"/>
    </source>
</evidence>
<keyword evidence="2" id="KW-1133">Transmembrane helix</keyword>
<dbReference type="GO" id="GO:0009897">
    <property type="term" value="C:external side of plasma membrane"/>
    <property type="evidence" value="ECO:0007669"/>
    <property type="project" value="TreeGrafter"/>
</dbReference>
<reference evidence="5" key="1">
    <citation type="submission" date="2025-08" db="UniProtKB">
        <authorList>
            <consortium name="Ensembl"/>
        </authorList>
    </citation>
    <scope>IDENTIFICATION</scope>
</reference>
<feature type="chain" id="PRO_5018618752" description="Ig-like domain-containing protein" evidence="3">
    <location>
        <begin position="18"/>
        <end position="321"/>
    </location>
</feature>
<accession>A0A3Q3E441</accession>
<feature type="signal peptide" evidence="3">
    <location>
        <begin position="1"/>
        <end position="17"/>
    </location>
</feature>
<dbReference type="Ensembl" id="ENSLBET00000000764.1">
    <property type="protein sequence ID" value="ENSLBEP00000000706.1"/>
    <property type="gene ID" value="ENSLBEG00000000570.1"/>
</dbReference>
<dbReference type="Proteomes" id="UP000261660">
    <property type="component" value="Unplaced"/>
</dbReference>
<dbReference type="InterPro" id="IPR013106">
    <property type="entry name" value="Ig_V-set"/>
</dbReference>
<proteinExistence type="predicted"/>
<dbReference type="PROSITE" id="PS50835">
    <property type="entry name" value="IG_LIKE"/>
    <property type="match status" value="1"/>
</dbReference>
<dbReference type="CDD" id="cd00099">
    <property type="entry name" value="IgV"/>
    <property type="match status" value="1"/>
</dbReference>
<dbReference type="InterPro" id="IPR013783">
    <property type="entry name" value="Ig-like_fold"/>
</dbReference>
<evidence type="ECO:0000256" key="2">
    <source>
        <dbReference type="SAM" id="Phobius"/>
    </source>
</evidence>
<dbReference type="Gene3D" id="2.60.40.10">
    <property type="entry name" value="Immunoglobulins"/>
    <property type="match status" value="2"/>
</dbReference>
<dbReference type="SMART" id="SM00409">
    <property type="entry name" value="IG"/>
    <property type="match status" value="2"/>
</dbReference>
<keyword evidence="2" id="KW-0812">Transmembrane</keyword>
<organism evidence="5 6">
    <name type="scientific">Labrus bergylta</name>
    <name type="common">ballan wrasse</name>
    <dbReference type="NCBI Taxonomy" id="56723"/>
    <lineage>
        <taxon>Eukaryota</taxon>
        <taxon>Metazoa</taxon>
        <taxon>Chordata</taxon>
        <taxon>Craniata</taxon>
        <taxon>Vertebrata</taxon>
        <taxon>Euteleostomi</taxon>
        <taxon>Actinopterygii</taxon>
        <taxon>Neopterygii</taxon>
        <taxon>Teleostei</taxon>
        <taxon>Neoteleostei</taxon>
        <taxon>Acanthomorphata</taxon>
        <taxon>Eupercaria</taxon>
        <taxon>Labriformes</taxon>
        <taxon>Labridae</taxon>
        <taxon>Labrus</taxon>
    </lineage>
</organism>